<dbReference type="PROSITE" id="PS51935">
    <property type="entry name" value="NLPC_P60"/>
    <property type="match status" value="1"/>
</dbReference>
<evidence type="ECO:0000313" key="8">
    <source>
        <dbReference type="Proteomes" id="UP000193487"/>
    </source>
</evidence>
<name>A0A1X1YJ06_9MYCO</name>
<dbReference type="SUPFAM" id="SSF54001">
    <property type="entry name" value="Cysteine proteinases"/>
    <property type="match status" value="1"/>
</dbReference>
<feature type="compositionally biased region" description="Low complexity" evidence="5">
    <location>
        <begin position="151"/>
        <end position="160"/>
    </location>
</feature>
<evidence type="ECO:0000256" key="1">
    <source>
        <dbReference type="ARBA" id="ARBA00007074"/>
    </source>
</evidence>
<evidence type="ECO:0000256" key="4">
    <source>
        <dbReference type="ARBA" id="ARBA00022807"/>
    </source>
</evidence>
<comment type="similarity">
    <text evidence="1">Belongs to the peptidase C40 family.</text>
</comment>
<dbReference type="Proteomes" id="UP000193487">
    <property type="component" value="Unassembled WGS sequence"/>
</dbReference>
<dbReference type="Gene3D" id="3.90.1720.10">
    <property type="entry name" value="endopeptidase domain like (from Nostoc punctiforme)"/>
    <property type="match status" value="1"/>
</dbReference>
<feature type="region of interest" description="Disordered" evidence="5">
    <location>
        <begin position="147"/>
        <end position="239"/>
    </location>
</feature>
<dbReference type="Pfam" id="PF00877">
    <property type="entry name" value="NLPC_P60"/>
    <property type="match status" value="1"/>
</dbReference>
<evidence type="ECO:0000259" key="6">
    <source>
        <dbReference type="PROSITE" id="PS51935"/>
    </source>
</evidence>
<feature type="domain" description="NlpC/P60" evidence="6">
    <location>
        <begin position="280"/>
        <end position="406"/>
    </location>
</feature>
<comment type="caution">
    <text evidence="7">The sequence shown here is derived from an EMBL/GenBank/DDBJ whole genome shotgun (WGS) entry which is preliminary data.</text>
</comment>
<dbReference type="PANTHER" id="PTHR47359">
    <property type="entry name" value="PEPTIDOGLYCAN DL-ENDOPEPTIDASE CWLO"/>
    <property type="match status" value="1"/>
</dbReference>
<dbReference type="InterPro" id="IPR051794">
    <property type="entry name" value="PG_Endopeptidase_C40"/>
</dbReference>
<feature type="compositionally biased region" description="Pro residues" evidence="5">
    <location>
        <begin position="23"/>
        <end position="34"/>
    </location>
</feature>
<evidence type="ECO:0000256" key="2">
    <source>
        <dbReference type="ARBA" id="ARBA00022670"/>
    </source>
</evidence>
<feature type="region of interest" description="Disordered" evidence="5">
    <location>
        <begin position="19"/>
        <end position="41"/>
    </location>
</feature>
<sequence length="406" mass="41927">MWQLVDDYLHQARSLLGTGTPALPAPANPPPTGPLTPHTWTGPAATTATATTQTLGNTRGQLTTAQSHTDHQLTAAADISRTAHRALNAIQTSWESDKAALGPFANTPEGQSALNRAGHQRITETQALVNDTATRYGTAAANVRTAQLGLPTIDDPNATPDPDDDPTRRPRHPRPDRPDAPDPRRPPAASDPPAPQTGRGAPSLPNAPTGLAANPIRPPITGAGTPMSPSLPAGGMPIGGATPMSALSALLQPLEQAVEQAATPATASAETSHHNDDPPASEGEKIVNAARRALGLPYIWGGGNAAGPTGGGFDCSGLVQYSVAQATNGQLILPRTTYEQINCGRLTDLADARPGDLVFSNFSAPGVPEHVQIYAGQGRVIEAQQSGVPIKVSPLPAGQVIIKRVI</sequence>
<evidence type="ECO:0000256" key="5">
    <source>
        <dbReference type="SAM" id="MobiDB-lite"/>
    </source>
</evidence>
<dbReference type="GO" id="GO:0008234">
    <property type="term" value="F:cysteine-type peptidase activity"/>
    <property type="evidence" value="ECO:0007669"/>
    <property type="project" value="UniProtKB-KW"/>
</dbReference>
<dbReference type="OrthoDB" id="3209655at2"/>
<proteinExistence type="inferred from homology"/>
<dbReference type="RefSeq" id="WP_045374717.1">
    <property type="nucleotide sequence ID" value="NZ_BBKA01000017.1"/>
</dbReference>
<feature type="compositionally biased region" description="Low complexity" evidence="5">
    <location>
        <begin position="257"/>
        <end position="270"/>
    </location>
</feature>
<organism evidence="7 8">
    <name type="scientific">Mycobacterium kyorinense</name>
    <dbReference type="NCBI Taxonomy" id="487514"/>
    <lineage>
        <taxon>Bacteria</taxon>
        <taxon>Bacillati</taxon>
        <taxon>Actinomycetota</taxon>
        <taxon>Actinomycetes</taxon>
        <taxon>Mycobacteriales</taxon>
        <taxon>Mycobacteriaceae</taxon>
        <taxon>Mycobacterium</taxon>
    </lineage>
</organism>
<dbReference type="InterPro" id="IPR038765">
    <property type="entry name" value="Papain-like_cys_pep_sf"/>
</dbReference>
<feature type="compositionally biased region" description="Basic and acidic residues" evidence="5">
    <location>
        <begin position="271"/>
        <end position="282"/>
    </location>
</feature>
<dbReference type="InterPro" id="IPR000064">
    <property type="entry name" value="NLP_P60_dom"/>
</dbReference>
<keyword evidence="2" id="KW-0645">Protease</keyword>
<protein>
    <recommendedName>
        <fullName evidence="6">NlpC/P60 domain-containing protein</fullName>
    </recommendedName>
</protein>
<keyword evidence="3" id="KW-0378">Hydrolase</keyword>
<evidence type="ECO:0000313" key="7">
    <source>
        <dbReference type="EMBL" id="ORW11096.1"/>
    </source>
</evidence>
<feature type="region of interest" description="Disordered" evidence="5">
    <location>
        <begin position="257"/>
        <end position="282"/>
    </location>
</feature>
<keyword evidence="8" id="KW-1185">Reference proteome</keyword>
<reference evidence="7 8" key="1">
    <citation type="submission" date="2016-01" db="EMBL/GenBank/DDBJ databases">
        <title>The new phylogeny of the genus Mycobacterium.</title>
        <authorList>
            <person name="Tarcisio F."/>
            <person name="Conor M."/>
            <person name="Antonella G."/>
            <person name="Elisabetta G."/>
            <person name="Giulia F.S."/>
            <person name="Sara T."/>
            <person name="Anna F."/>
            <person name="Clotilde B."/>
            <person name="Roberto B."/>
            <person name="Veronica D.S."/>
            <person name="Fabio R."/>
            <person name="Monica P."/>
            <person name="Olivier J."/>
            <person name="Enrico T."/>
            <person name="Nicola S."/>
        </authorList>
    </citation>
    <scope>NUCLEOTIDE SEQUENCE [LARGE SCALE GENOMIC DNA]</scope>
    <source>
        <strain evidence="7 8">DSM 45166</strain>
    </source>
</reference>
<evidence type="ECO:0000256" key="3">
    <source>
        <dbReference type="ARBA" id="ARBA00022801"/>
    </source>
</evidence>
<keyword evidence="4" id="KW-0788">Thiol protease</keyword>
<gene>
    <name evidence="7" type="ORF">AWC14_19485</name>
</gene>
<dbReference type="PANTHER" id="PTHR47359:SF3">
    <property type="entry name" value="NLP_P60 DOMAIN-CONTAINING PROTEIN-RELATED"/>
    <property type="match status" value="1"/>
</dbReference>
<feature type="compositionally biased region" description="Basic and acidic residues" evidence="5">
    <location>
        <begin position="165"/>
        <end position="185"/>
    </location>
</feature>
<dbReference type="AlphaFoldDB" id="A0A1X1YJ06"/>
<accession>A0A1X1YJ06</accession>
<dbReference type="GO" id="GO:0006508">
    <property type="term" value="P:proteolysis"/>
    <property type="evidence" value="ECO:0007669"/>
    <property type="project" value="UniProtKB-KW"/>
</dbReference>
<dbReference type="EMBL" id="LQPE01000010">
    <property type="protein sequence ID" value="ORW11096.1"/>
    <property type="molecule type" value="Genomic_DNA"/>
</dbReference>